<keyword evidence="5" id="KW-1185">Reference proteome</keyword>
<gene>
    <name evidence="4" type="ORF">GMORB2_5790</name>
</gene>
<protein>
    <submittedName>
        <fullName evidence="4">Pfam:Drmip Hesp</fullName>
    </submittedName>
</protein>
<evidence type="ECO:0000313" key="4">
    <source>
        <dbReference type="EMBL" id="KAF4124074.1"/>
    </source>
</evidence>
<feature type="chain" id="PRO_5040296664" evidence="2">
    <location>
        <begin position="21"/>
        <end position="263"/>
    </location>
</feature>
<dbReference type="RefSeq" id="XP_035322726.1">
    <property type="nucleotide sequence ID" value="XM_035467760.1"/>
</dbReference>
<dbReference type="GeneID" id="55972015"/>
<name>A0A9P4YYE7_9HYPO</name>
<evidence type="ECO:0000256" key="1">
    <source>
        <dbReference type="ARBA" id="ARBA00022729"/>
    </source>
</evidence>
<feature type="domain" description="Yeast cell wall synthesis Kre9/Knh1-like N-terminal" evidence="3">
    <location>
        <begin position="26"/>
        <end position="119"/>
    </location>
</feature>
<keyword evidence="1 2" id="KW-0732">Signal</keyword>
<evidence type="ECO:0000259" key="3">
    <source>
        <dbReference type="Pfam" id="PF10342"/>
    </source>
</evidence>
<dbReference type="InterPro" id="IPR018466">
    <property type="entry name" value="Kre9/Knh1-like_N"/>
</dbReference>
<proteinExistence type="predicted"/>
<accession>A0A9P4YYE7</accession>
<dbReference type="AlphaFoldDB" id="A0A9P4YYE7"/>
<dbReference type="PANTHER" id="PTHR40633:SF1">
    <property type="entry name" value="GPI ANCHORED SERINE-THREONINE RICH PROTEIN (AFU_ORTHOLOGUE AFUA_1G03630)"/>
    <property type="match status" value="1"/>
</dbReference>
<dbReference type="EMBL" id="JAANYQ010000005">
    <property type="protein sequence ID" value="KAF4124074.1"/>
    <property type="molecule type" value="Genomic_DNA"/>
</dbReference>
<comment type="caution">
    <text evidence="4">The sequence shown here is derived from an EMBL/GenBank/DDBJ whole genome shotgun (WGS) entry which is preliminary data.</text>
</comment>
<reference evidence="4" key="1">
    <citation type="submission" date="2020-03" db="EMBL/GenBank/DDBJ databases">
        <title>Site-based positive gene gene selection in Geosmithia morbida across the United States reveals a broad range of putative effectors and factors for local host and environmental adapation.</title>
        <authorList>
            <person name="Onufrak A."/>
            <person name="Murdoch R.W."/>
            <person name="Gazis R."/>
            <person name="Huff M."/>
            <person name="Staton M."/>
            <person name="Klingeman W."/>
            <person name="Hadziabdic D."/>
        </authorList>
    </citation>
    <scope>NUCLEOTIDE SEQUENCE</scope>
    <source>
        <strain evidence="4">1262</strain>
    </source>
</reference>
<dbReference type="OrthoDB" id="2260257at2759"/>
<organism evidence="4 5">
    <name type="scientific">Geosmithia morbida</name>
    <dbReference type="NCBI Taxonomy" id="1094350"/>
    <lineage>
        <taxon>Eukaryota</taxon>
        <taxon>Fungi</taxon>
        <taxon>Dikarya</taxon>
        <taxon>Ascomycota</taxon>
        <taxon>Pezizomycotina</taxon>
        <taxon>Sordariomycetes</taxon>
        <taxon>Hypocreomycetidae</taxon>
        <taxon>Hypocreales</taxon>
        <taxon>Bionectriaceae</taxon>
        <taxon>Geosmithia</taxon>
    </lineage>
</organism>
<evidence type="ECO:0000313" key="5">
    <source>
        <dbReference type="Proteomes" id="UP000749293"/>
    </source>
</evidence>
<dbReference type="Pfam" id="PF10342">
    <property type="entry name" value="Kre9_KNH"/>
    <property type="match status" value="1"/>
</dbReference>
<dbReference type="InterPro" id="IPR052982">
    <property type="entry name" value="SRP1/TIP1-like"/>
</dbReference>
<dbReference type="PANTHER" id="PTHR40633">
    <property type="entry name" value="MATRIX PROTEIN, PUTATIVE (AFU_ORTHOLOGUE AFUA_8G05410)-RELATED"/>
    <property type="match status" value="1"/>
</dbReference>
<feature type="signal peptide" evidence="2">
    <location>
        <begin position="1"/>
        <end position="20"/>
    </location>
</feature>
<evidence type="ECO:0000256" key="2">
    <source>
        <dbReference type="SAM" id="SignalP"/>
    </source>
</evidence>
<dbReference type="Proteomes" id="UP000749293">
    <property type="component" value="Unassembled WGS sequence"/>
</dbReference>
<sequence length="263" mass="26017">MRSFATILALAATAIAQTAGFDPIYTPSNGEVIPAGSTYTVTWSAPAAYKSGNVAISLIGGADQGTLVPIANIASGVANSAESYQWSVSSDLGDAALYGLIFTLESDTSIYQYSMPFKIKKSDSKSASASVASAAPAAAASTTAAPIQAAEVVKTVDLGTTTVTDCPESDAASSTATAPPAVQTPASATATWTTKAIPSVVAPPVIPIIPINSTFVATPSGTPPVGIATPVSTPTEVPTAGAARLTYGSAALVGAAVMALAAF</sequence>